<name>A0ABW2YIL4_9GAMM</name>
<evidence type="ECO:0008006" key="3">
    <source>
        <dbReference type="Google" id="ProtNLM"/>
    </source>
</evidence>
<protein>
    <recommendedName>
        <fullName evidence="3">DUF2570 domain-containing protein</fullName>
    </recommendedName>
</protein>
<evidence type="ECO:0000313" key="2">
    <source>
        <dbReference type="Proteomes" id="UP001597090"/>
    </source>
</evidence>
<dbReference type="RefSeq" id="WP_386811184.1">
    <property type="nucleotide sequence ID" value="NZ_JBHTIH010000002.1"/>
</dbReference>
<keyword evidence="2" id="KW-1185">Reference proteome</keyword>
<evidence type="ECO:0000313" key="1">
    <source>
        <dbReference type="EMBL" id="MFD0738252.1"/>
    </source>
</evidence>
<accession>A0ABW2YIL4</accession>
<organism evidence="1 2">
    <name type="scientific">Lysobacter koreensis</name>
    <dbReference type="NCBI Taxonomy" id="266122"/>
    <lineage>
        <taxon>Bacteria</taxon>
        <taxon>Pseudomonadati</taxon>
        <taxon>Pseudomonadota</taxon>
        <taxon>Gammaproteobacteria</taxon>
        <taxon>Lysobacterales</taxon>
        <taxon>Lysobacteraceae</taxon>
        <taxon>Lysobacter</taxon>
    </lineage>
</organism>
<sequence length="114" mass="12288">MIWLARYWKPIAVLVLLLAVYGWGRMDGKTGAEWACNQGRLADYVAAQKRLIAEQARTAKAEQALVDALGKIPRTGQKVINAVRANPTPDVCVASDPVVDSLQDGIDAGKAATR</sequence>
<proteinExistence type="predicted"/>
<reference evidence="2" key="1">
    <citation type="journal article" date="2019" name="Int. J. Syst. Evol. Microbiol.">
        <title>The Global Catalogue of Microorganisms (GCM) 10K type strain sequencing project: providing services to taxonomists for standard genome sequencing and annotation.</title>
        <authorList>
            <consortium name="The Broad Institute Genomics Platform"/>
            <consortium name="The Broad Institute Genome Sequencing Center for Infectious Disease"/>
            <person name="Wu L."/>
            <person name="Ma J."/>
        </authorList>
    </citation>
    <scope>NUCLEOTIDE SEQUENCE [LARGE SCALE GENOMIC DNA]</scope>
    <source>
        <strain evidence="2">CCUG 55491</strain>
    </source>
</reference>
<comment type="caution">
    <text evidence="1">The sequence shown here is derived from an EMBL/GenBank/DDBJ whole genome shotgun (WGS) entry which is preliminary data.</text>
</comment>
<dbReference type="Proteomes" id="UP001597090">
    <property type="component" value="Unassembled WGS sequence"/>
</dbReference>
<dbReference type="EMBL" id="JBHTIH010000002">
    <property type="protein sequence ID" value="MFD0738252.1"/>
    <property type="molecule type" value="Genomic_DNA"/>
</dbReference>
<gene>
    <name evidence="1" type="ORF">ACFQZQ_02975</name>
</gene>